<organism evidence="3 4">
    <name type="scientific">Liparis tanakae</name>
    <name type="common">Tanaka's snailfish</name>
    <dbReference type="NCBI Taxonomy" id="230148"/>
    <lineage>
        <taxon>Eukaryota</taxon>
        <taxon>Metazoa</taxon>
        <taxon>Chordata</taxon>
        <taxon>Craniata</taxon>
        <taxon>Vertebrata</taxon>
        <taxon>Euteleostomi</taxon>
        <taxon>Actinopterygii</taxon>
        <taxon>Neopterygii</taxon>
        <taxon>Teleostei</taxon>
        <taxon>Neoteleostei</taxon>
        <taxon>Acanthomorphata</taxon>
        <taxon>Eupercaria</taxon>
        <taxon>Perciformes</taxon>
        <taxon>Cottioidei</taxon>
        <taxon>Cottales</taxon>
        <taxon>Liparidae</taxon>
        <taxon>Liparis</taxon>
    </lineage>
</organism>
<dbReference type="PANTHER" id="PTHR10075">
    <property type="entry name" value="BASIGIN RELATED"/>
    <property type="match status" value="1"/>
</dbReference>
<dbReference type="Gene3D" id="2.60.40.10">
    <property type="entry name" value="Immunoglobulins"/>
    <property type="match status" value="2"/>
</dbReference>
<dbReference type="InterPro" id="IPR036179">
    <property type="entry name" value="Ig-like_dom_sf"/>
</dbReference>
<dbReference type="InterPro" id="IPR013098">
    <property type="entry name" value="Ig_I-set"/>
</dbReference>
<dbReference type="GO" id="GO:0007156">
    <property type="term" value="P:homophilic cell adhesion via plasma membrane adhesion molecules"/>
    <property type="evidence" value="ECO:0007669"/>
    <property type="project" value="TreeGrafter"/>
</dbReference>
<dbReference type="GO" id="GO:0030424">
    <property type="term" value="C:axon"/>
    <property type="evidence" value="ECO:0007669"/>
    <property type="project" value="TreeGrafter"/>
</dbReference>
<gene>
    <name evidence="3" type="primary">Hmcn2_3</name>
    <name evidence="3" type="ORF">EYF80_003312</name>
</gene>
<comment type="caution">
    <text evidence="3">The sequence shown here is derived from an EMBL/GenBank/DDBJ whole genome shotgun (WGS) entry which is preliminary data.</text>
</comment>
<protein>
    <submittedName>
        <fullName evidence="3">Hemicentin-2</fullName>
    </submittedName>
</protein>
<dbReference type="Pfam" id="PF07679">
    <property type="entry name" value="I-set"/>
    <property type="match status" value="1"/>
</dbReference>
<evidence type="ECO:0000256" key="1">
    <source>
        <dbReference type="ARBA" id="ARBA00023319"/>
    </source>
</evidence>
<dbReference type="GO" id="GO:0070593">
    <property type="term" value="P:dendrite self-avoidance"/>
    <property type="evidence" value="ECO:0007669"/>
    <property type="project" value="TreeGrafter"/>
</dbReference>
<dbReference type="InterPro" id="IPR007110">
    <property type="entry name" value="Ig-like_dom"/>
</dbReference>
<dbReference type="OrthoDB" id="5985519at2759"/>
<dbReference type="PROSITE" id="PS50835">
    <property type="entry name" value="IG_LIKE"/>
    <property type="match status" value="1"/>
</dbReference>
<dbReference type="SMART" id="SM00409">
    <property type="entry name" value="IG"/>
    <property type="match status" value="1"/>
</dbReference>
<dbReference type="FunFam" id="2.60.40.10:FF:000503">
    <property type="entry name" value="Hemicentin 1"/>
    <property type="match status" value="1"/>
</dbReference>
<dbReference type="InterPro" id="IPR003599">
    <property type="entry name" value="Ig_sub"/>
</dbReference>
<evidence type="ECO:0000259" key="2">
    <source>
        <dbReference type="PROSITE" id="PS50835"/>
    </source>
</evidence>
<accession>A0A4Z2JAZ2</accession>
<dbReference type="GO" id="GO:0005886">
    <property type="term" value="C:plasma membrane"/>
    <property type="evidence" value="ECO:0007669"/>
    <property type="project" value="TreeGrafter"/>
</dbReference>
<dbReference type="InterPro" id="IPR013783">
    <property type="entry name" value="Ig-like_fold"/>
</dbReference>
<name>A0A4Z2JAZ2_9TELE</name>
<reference evidence="3 4" key="1">
    <citation type="submission" date="2019-03" db="EMBL/GenBank/DDBJ databases">
        <title>First draft genome of Liparis tanakae, snailfish: a comprehensive survey of snailfish specific genes.</title>
        <authorList>
            <person name="Kim W."/>
            <person name="Song I."/>
            <person name="Jeong J.-H."/>
            <person name="Kim D."/>
            <person name="Kim S."/>
            <person name="Ryu S."/>
            <person name="Song J.Y."/>
            <person name="Lee S.K."/>
        </authorList>
    </citation>
    <scope>NUCLEOTIDE SEQUENCE [LARGE SCALE GENOMIC DNA]</scope>
    <source>
        <tissue evidence="3">Muscle</tissue>
    </source>
</reference>
<dbReference type="GO" id="GO:0098632">
    <property type="term" value="F:cell-cell adhesion mediator activity"/>
    <property type="evidence" value="ECO:0007669"/>
    <property type="project" value="TreeGrafter"/>
</dbReference>
<dbReference type="PANTHER" id="PTHR10075:SF100">
    <property type="entry name" value="FASCICLIN-2"/>
    <property type="match status" value="1"/>
</dbReference>
<feature type="domain" description="Ig-like" evidence="2">
    <location>
        <begin position="43"/>
        <end position="134"/>
    </location>
</feature>
<dbReference type="AlphaFoldDB" id="A0A4Z2JAZ2"/>
<dbReference type="SMART" id="SM00408">
    <property type="entry name" value="IGc2"/>
    <property type="match status" value="1"/>
</dbReference>
<dbReference type="EMBL" id="SRLO01000015">
    <property type="protein sequence ID" value="TNN86542.1"/>
    <property type="molecule type" value="Genomic_DNA"/>
</dbReference>
<evidence type="ECO:0000313" key="4">
    <source>
        <dbReference type="Proteomes" id="UP000314294"/>
    </source>
</evidence>
<dbReference type="SUPFAM" id="SSF48726">
    <property type="entry name" value="Immunoglobulin"/>
    <property type="match status" value="2"/>
</dbReference>
<evidence type="ECO:0000313" key="3">
    <source>
        <dbReference type="EMBL" id="TNN86542.1"/>
    </source>
</evidence>
<dbReference type="InterPro" id="IPR003598">
    <property type="entry name" value="Ig_sub2"/>
</dbReference>
<proteinExistence type="predicted"/>
<dbReference type="GO" id="GO:0007411">
    <property type="term" value="P:axon guidance"/>
    <property type="evidence" value="ECO:0007669"/>
    <property type="project" value="TreeGrafter"/>
</dbReference>
<keyword evidence="4" id="KW-1185">Reference proteome</keyword>
<dbReference type="Proteomes" id="UP000314294">
    <property type="component" value="Unassembled WGS sequence"/>
</dbReference>
<keyword evidence="1" id="KW-0393">Immunoglobulin domain</keyword>
<sequence>MQNGNRLLRIYRVQQEHAGRFACTAQNSAGEARREYHIVVQAPPVISGASRLQDLTVVLGQEVEFQCRVSGRPAPRVEWSRDGEVLSRHGDPHVEFLEDGQVLKVTSVRMRDQGLYQCLAINNAGTQMRQFRLTVQGIYYISDGYTYNHSGLNSACTLIYVLPLSKTIRPLKVIRILS</sequence>